<feature type="domain" description="FF" evidence="4">
    <location>
        <begin position="262"/>
        <end position="319"/>
    </location>
</feature>
<proteinExistence type="predicted"/>
<keyword evidence="6" id="KW-1185">Reference proteome</keyword>
<evidence type="ECO:0000256" key="1">
    <source>
        <dbReference type="ARBA" id="ARBA00022737"/>
    </source>
</evidence>
<dbReference type="AlphaFoldDB" id="A0A8H7VG83"/>
<comment type="caution">
    <text evidence="5">The sequence shown here is derived from an EMBL/GenBank/DDBJ whole genome shotgun (WGS) entry which is preliminary data.</text>
</comment>
<keyword evidence="1" id="KW-0677">Repeat</keyword>
<evidence type="ECO:0000259" key="3">
    <source>
        <dbReference type="PROSITE" id="PS50020"/>
    </source>
</evidence>
<dbReference type="PROSITE" id="PS01159">
    <property type="entry name" value="WW_DOMAIN_1"/>
    <property type="match status" value="1"/>
</dbReference>
<feature type="region of interest" description="Disordered" evidence="2">
    <location>
        <begin position="61"/>
        <end position="89"/>
    </location>
</feature>
<dbReference type="InterPro" id="IPR036020">
    <property type="entry name" value="WW_dom_sf"/>
</dbReference>
<feature type="compositionally biased region" description="Basic and acidic residues" evidence="2">
    <location>
        <begin position="127"/>
        <end position="168"/>
    </location>
</feature>
<dbReference type="InterPro" id="IPR045148">
    <property type="entry name" value="TCRG1-like"/>
</dbReference>
<feature type="region of interest" description="Disordered" evidence="2">
    <location>
        <begin position="127"/>
        <end position="268"/>
    </location>
</feature>
<dbReference type="SUPFAM" id="SSF51045">
    <property type="entry name" value="WW domain"/>
    <property type="match status" value="2"/>
</dbReference>
<name>A0A8H7VG83_9FUNG</name>
<dbReference type="SMART" id="SM00456">
    <property type="entry name" value="WW"/>
    <property type="match status" value="2"/>
</dbReference>
<dbReference type="GO" id="GO:0005634">
    <property type="term" value="C:nucleus"/>
    <property type="evidence" value="ECO:0007669"/>
    <property type="project" value="TreeGrafter"/>
</dbReference>
<feature type="domain" description="WW" evidence="3">
    <location>
        <begin position="30"/>
        <end position="64"/>
    </location>
</feature>
<dbReference type="PANTHER" id="PTHR15377:SF3">
    <property type="entry name" value="WW DOMAIN-CONTAINING PROTEIN"/>
    <property type="match status" value="1"/>
</dbReference>
<dbReference type="Proteomes" id="UP000646827">
    <property type="component" value="Unassembled WGS sequence"/>
</dbReference>
<dbReference type="Gene3D" id="1.10.10.440">
    <property type="entry name" value="FF domain"/>
    <property type="match status" value="3"/>
</dbReference>
<protein>
    <recommendedName>
        <fullName evidence="7">Transcription elongation regulator 1</fullName>
    </recommendedName>
</protein>
<feature type="region of interest" description="Disordered" evidence="2">
    <location>
        <begin position="1"/>
        <end position="30"/>
    </location>
</feature>
<dbReference type="OrthoDB" id="410044at2759"/>
<evidence type="ECO:0000313" key="5">
    <source>
        <dbReference type="EMBL" id="KAG2219365.1"/>
    </source>
</evidence>
<dbReference type="PROSITE" id="PS50020">
    <property type="entry name" value="WW_DOMAIN_2"/>
    <property type="match status" value="2"/>
</dbReference>
<dbReference type="Pfam" id="PF00397">
    <property type="entry name" value="WW"/>
    <property type="match status" value="1"/>
</dbReference>
<dbReference type="Pfam" id="PF01846">
    <property type="entry name" value="FF"/>
    <property type="match status" value="3"/>
</dbReference>
<accession>A0A8H7VG83</accession>
<dbReference type="PANTHER" id="PTHR15377">
    <property type="entry name" value="TRANSCRIPTION ELONGATION REGULATOR 1"/>
    <property type="match status" value="1"/>
</dbReference>
<feature type="compositionally biased region" description="Low complexity" evidence="2">
    <location>
        <begin position="242"/>
        <end position="262"/>
    </location>
</feature>
<dbReference type="Gene3D" id="2.20.70.10">
    <property type="match status" value="2"/>
</dbReference>
<dbReference type="GO" id="GO:0003712">
    <property type="term" value="F:transcription coregulator activity"/>
    <property type="evidence" value="ECO:0007669"/>
    <property type="project" value="TreeGrafter"/>
</dbReference>
<evidence type="ECO:0000259" key="4">
    <source>
        <dbReference type="PROSITE" id="PS51676"/>
    </source>
</evidence>
<feature type="compositionally biased region" description="Low complexity" evidence="2">
    <location>
        <begin position="1"/>
        <end position="13"/>
    </location>
</feature>
<sequence length="459" mass="55376">MDPNQQQQQQQQQRPPPPPPLPQTIHNADIKLPPGWKIAQQPGMQRPYYYNENTGETTWIVPPFPPPMPIMKEQQQEKPKSKKKIKKPIPGTDWLVVQTPDGLEFYFHKPTKKSVWEIPEELKEPIEKMKQEALEKEQKEKEQRLEEQRKEQERLKEELEKEKLEREQQQQNLKRKAEEEQVDEDNLKRVKHDDDKEEEGEGEPEATEMTEEDLLFQLEGMDPTELEAMGLLPPPQEEQEQVPEQPLIQQQQQQQQQPSESQMAEEERVELFTQMLSEKEISPFSTWERELPKLINDERYNLIQPLSKRKNLFDNFCRILVQEHKAKKPISKPPEEEYMKLLKQEVNSKMYWEDFRRKVKNDSRFKAIRDNKTREILFKDYIKKLRKEKDSSNSYSSQRDKQRAYMDLLRNTKEIHIGMRWRDAKIILEKDDRYHAIESKHLREDLYRDYLDDLDRKKR</sequence>
<feature type="compositionally biased region" description="Acidic residues" evidence="2">
    <location>
        <begin position="195"/>
        <end position="214"/>
    </location>
</feature>
<reference evidence="5 6" key="1">
    <citation type="submission" date="2020-12" db="EMBL/GenBank/DDBJ databases">
        <title>Metabolic potential, ecology and presence of endohyphal bacteria is reflected in genomic diversity of Mucoromycotina.</title>
        <authorList>
            <person name="Muszewska A."/>
            <person name="Okrasinska A."/>
            <person name="Steczkiewicz K."/>
            <person name="Drgas O."/>
            <person name="Orlowska M."/>
            <person name="Perlinska-Lenart U."/>
            <person name="Aleksandrzak-Piekarczyk T."/>
            <person name="Szatraj K."/>
            <person name="Zielenkiewicz U."/>
            <person name="Pilsyk S."/>
            <person name="Malc E."/>
            <person name="Mieczkowski P."/>
            <person name="Kruszewska J.S."/>
            <person name="Biernat P."/>
            <person name="Pawlowska J."/>
        </authorList>
    </citation>
    <scope>NUCLEOTIDE SEQUENCE [LARGE SCALE GENOMIC DNA]</scope>
    <source>
        <strain evidence="5 6">CBS 142.35</strain>
    </source>
</reference>
<dbReference type="CDD" id="cd00201">
    <property type="entry name" value="WW"/>
    <property type="match status" value="2"/>
</dbReference>
<organism evidence="5 6">
    <name type="scientific">Circinella minor</name>
    <dbReference type="NCBI Taxonomy" id="1195481"/>
    <lineage>
        <taxon>Eukaryota</taxon>
        <taxon>Fungi</taxon>
        <taxon>Fungi incertae sedis</taxon>
        <taxon>Mucoromycota</taxon>
        <taxon>Mucoromycotina</taxon>
        <taxon>Mucoromycetes</taxon>
        <taxon>Mucorales</taxon>
        <taxon>Lichtheimiaceae</taxon>
        <taxon>Circinella</taxon>
    </lineage>
</organism>
<dbReference type="GO" id="GO:0070063">
    <property type="term" value="F:RNA polymerase binding"/>
    <property type="evidence" value="ECO:0007669"/>
    <property type="project" value="InterPro"/>
</dbReference>
<dbReference type="SUPFAM" id="SSF81698">
    <property type="entry name" value="FF domain"/>
    <property type="match status" value="3"/>
</dbReference>
<dbReference type="InterPro" id="IPR002713">
    <property type="entry name" value="FF_domain"/>
</dbReference>
<dbReference type="SMART" id="SM00441">
    <property type="entry name" value="FF"/>
    <property type="match status" value="3"/>
</dbReference>
<feature type="compositionally biased region" description="Basic and acidic residues" evidence="2">
    <location>
        <begin position="175"/>
        <end position="194"/>
    </location>
</feature>
<dbReference type="PROSITE" id="PS51676">
    <property type="entry name" value="FF"/>
    <property type="match status" value="1"/>
</dbReference>
<dbReference type="EMBL" id="JAEPRB010000182">
    <property type="protein sequence ID" value="KAG2219365.1"/>
    <property type="molecule type" value="Genomic_DNA"/>
</dbReference>
<evidence type="ECO:0000313" key="6">
    <source>
        <dbReference type="Proteomes" id="UP000646827"/>
    </source>
</evidence>
<dbReference type="InterPro" id="IPR001202">
    <property type="entry name" value="WW_dom"/>
</dbReference>
<gene>
    <name evidence="5" type="ORF">INT45_006073</name>
</gene>
<evidence type="ECO:0008006" key="7">
    <source>
        <dbReference type="Google" id="ProtNLM"/>
    </source>
</evidence>
<dbReference type="InterPro" id="IPR036517">
    <property type="entry name" value="FF_domain_sf"/>
</dbReference>
<feature type="domain" description="WW" evidence="3">
    <location>
        <begin position="94"/>
        <end position="121"/>
    </location>
</feature>
<evidence type="ECO:0000256" key="2">
    <source>
        <dbReference type="SAM" id="MobiDB-lite"/>
    </source>
</evidence>